<proteinExistence type="predicted"/>
<keyword evidence="1" id="KW-0472">Membrane</keyword>
<dbReference type="RefSeq" id="WP_203254603.1">
    <property type="nucleotide sequence ID" value="NZ_CP069127.1"/>
</dbReference>
<evidence type="ECO:0000259" key="2">
    <source>
        <dbReference type="Pfam" id="PF04235"/>
    </source>
</evidence>
<evidence type="ECO:0000313" key="4">
    <source>
        <dbReference type="Proteomes" id="UP000596248"/>
    </source>
</evidence>
<keyword evidence="1" id="KW-0812">Transmembrane</keyword>
<feature type="transmembrane region" description="Helical" evidence="1">
    <location>
        <begin position="324"/>
        <end position="344"/>
    </location>
</feature>
<keyword evidence="4" id="KW-1185">Reference proteome</keyword>
<reference evidence="3 4" key="1">
    <citation type="submission" date="2021-01" db="EMBL/GenBank/DDBJ databases">
        <title>Identification of strong promoters based on the transcriptome of Brevibacillus choshinensis.</title>
        <authorList>
            <person name="Yao D."/>
            <person name="Zhang K."/>
            <person name="Wu J."/>
        </authorList>
    </citation>
    <scope>NUCLEOTIDE SEQUENCE [LARGE SCALE GENOMIC DNA]</scope>
    <source>
        <strain evidence="3 4">HPD31-SP3</strain>
    </source>
</reference>
<accession>A0ABX7FGV5</accession>
<feature type="transmembrane region" description="Helical" evidence="1">
    <location>
        <begin position="350"/>
        <end position="371"/>
    </location>
</feature>
<dbReference type="EMBL" id="CP069127">
    <property type="protein sequence ID" value="QRG65085.1"/>
    <property type="molecule type" value="Genomic_DNA"/>
</dbReference>
<feature type="transmembrane region" description="Helical" evidence="1">
    <location>
        <begin position="69"/>
        <end position="86"/>
    </location>
</feature>
<feature type="domain" description="DUF418" evidence="2">
    <location>
        <begin position="231"/>
        <end position="389"/>
    </location>
</feature>
<sequence length="402" mass="46119">MKAAPVAEGDRIRQLDVIRGFALFGIFLVNMPTFLQPALFLPENGLPAGHTRLDDWIRLLFDMFVQTKFYTIFSILFGAGFSLFMSRAEQKGFAVRSLYMRRLVGLLMFGLAHLFFLWYGDILHTYALTGLLLIFFYRASDRAVLRWTWLLVISLQSLYAITLFTPEDSAEAVNAVSPLLAVQASEVYNFGTWSDWLSFRLTNELPLLMENEWFAIWSILPLFLIGFYLERRGVLQRAQEYLPVIKRLWWVLLVLSAVLVSMIPLLHGDWVRFPAPASVSVQVFVEWSGLTLCGFYMSSLLLLYETKRGRSLLRHLEPVGRMALTNYLGQTLISVGIVRIFHLYGEAGMGAGLLICLIVYPLQIAASRWWLSRYRFGPAEWVWRCFTYASLVPMRRMDPGSG</sequence>
<dbReference type="PANTHER" id="PTHR30590:SF3">
    <property type="entry name" value="HYPOTHETICAL MEMBRANE SPANNING PROTEIN"/>
    <property type="match status" value="1"/>
</dbReference>
<gene>
    <name evidence="3" type="ORF">JNE38_15625</name>
</gene>
<feature type="transmembrane region" description="Helical" evidence="1">
    <location>
        <begin position="249"/>
        <end position="267"/>
    </location>
</feature>
<name>A0ABX7FGV5_BRECH</name>
<dbReference type="InterPro" id="IPR007349">
    <property type="entry name" value="DUF418"/>
</dbReference>
<protein>
    <submittedName>
        <fullName evidence="3">DUF418 domain-containing protein</fullName>
    </submittedName>
</protein>
<evidence type="ECO:0000256" key="1">
    <source>
        <dbReference type="SAM" id="Phobius"/>
    </source>
</evidence>
<organism evidence="3 4">
    <name type="scientific">Brevibacillus choshinensis</name>
    <dbReference type="NCBI Taxonomy" id="54911"/>
    <lineage>
        <taxon>Bacteria</taxon>
        <taxon>Bacillati</taxon>
        <taxon>Bacillota</taxon>
        <taxon>Bacilli</taxon>
        <taxon>Bacillales</taxon>
        <taxon>Paenibacillaceae</taxon>
        <taxon>Brevibacillus</taxon>
    </lineage>
</organism>
<evidence type="ECO:0000313" key="3">
    <source>
        <dbReference type="EMBL" id="QRG65085.1"/>
    </source>
</evidence>
<feature type="transmembrane region" description="Helical" evidence="1">
    <location>
        <begin position="147"/>
        <end position="165"/>
    </location>
</feature>
<feature type="transmembrane region" description="Helical" evidence="1">
    <location>
        <begin position="21"/>
        <end position="41"/>
    </location>
</feature>
<feature type="transmembrane region" description="Helical" evidence="1">
    <location>
        <begin position="287"/>
        <end position="304"/>
    </location>
</feature>
<dbReference type="Pfam" id="PF04235">
    <property type="entry name" value="DUF418"/>
    <property type="match status" value="1"/>
</dbReference>
<feature type="transmembrane region" description="Helical" evidence="1">
    <location>
        <begin position="98"/>
        <end position="116"/>
    </location>
</feature>
<dbReference type="Proteomes" id="UP000596248">
    <property type="component" value="Chromosome"/>
</dbReference>
<dbReference type="InterPro" id="IPR052529">
    <property type="entry name" value="Bact_Transport_Assoc"/>
</dbReference>
<feature type="transmembrane region" description="Helical" evidence="1">
    <location>
        <begin position="213"/>
        <end position="229"/>
    </location>
</feature>
<dbReference type="PANTHER" id="PTHR30590">
    <property type="entry name" value="INNER MEMBRANE PROTEIN"/>
    <property type="match status" value="1"/>
</dbReference>
<keyword evidence="1" id="KW-1133">Transmembrane helix</keyword>
<feature type="transmembrane region" description="Helical" evidence="1">
    <location>
        <begin position="122"/>
        <end position="140"/>
    </location>
</feature>